<keyword evidence="2" id="KW-1185">Reference proteome</keyword>
<accession>A0A9P7DKP9</accession>
<name>A0A9P7DKP9_9AGAM</name>
<dbReference type="RefSeq" id="XP_041185434.1">
    <property type="nucleotide sequence ID" value="XM_041332080.1"/>
</dbReference>
<dbReference type="EMBL" id="JABBWG010000229">
    <property type="protein sequence ID" value="KAG1797180.1"/>
    <property type="molecule type" value="Genomic_DNA"/>
</dbReference>
<dbReference type="GeneID" id="64626097"/>
<dbReference type="OrthoDB" id="3239894at2759"/>
<proteinExistence type="predicted"/>
<comment type="caution">
    <text evidence="1">The sequence shown here is derived from an EMBL/GenBank/DDBJ whole genome shotgun (WGS) entry which is preliminary data.</text>
</comment>
<gene>
    <name evidence="1" type="ORF">BJ212DRAFT_1289954</name>
</gene>
<dbReference type="AlphaFoldDB" id="A0A9P7DKP9"/>
<reference evidence="1" key="1">
    <citation type="journal article" date="2020" name="New Phytol.">
        <title>Comparative genomics reveals dynamic genome evolution in host specialist ectomycorrhizal fungi.</title>
        <authorList>
            <person name="Lofgren L.A."/>
            <person name="Nguyen N.H."/>
            <person name="Vilgalys R."/>
            <person name="Ruytinx J."/>
            <person name="Liao H.L."/>
            <person name="Branco S."/>
            <person name="Kuo A."/>
            <person name="LaButti K."/>
            <person name="Lipzen A."/>
            <person name="Andreopoulos W."/>
            <person name="Pangilinan J."/>
            <person name="Riley R."/>
            <person name="Hundley H."/>
            <person name="Na H."/>
            <person name="Barry K."/>
            <person name="Grigoriev I.V."/>
            <person name="Stajich J.E."/>
            <person name="Kennedy P.G."/>
        </authorList>
    </citation>
    <scope>NUCLEOTIDE SEQUENCE</scope>
    <source>
        <strain evidence="1">MN1</strain>
    </source>
</reference>
<feature type="non-terminal residue" evidence="1">
    <location>
        <position position="146"/>
    </location>
</feature>
<evidence type="ECO:0000313" key="1">
    <source>
        <dbReference type="EMBL" id="KAG1797180.1"/>
    </source>
</evidence>
<dbReference type="Proteomes" id="UP000807769">
    <property type="component" value="Unassembled WGS sequence"/>
</dbReference>
<organism evidence="1 2">
    <name type="scientific">Suillus subaureus</name>
    <dbReference type="NCBI Taxonomy" id="48587"/>
    <lineage>
        <taxon>Eukaryota</taxon>
        <taxon>Fungi</taxon>
        <taxon>Dikarya</taxon>
        <taxon>Basidiomycota</taxon>
        <taxon>Agaricomycotina</taxon>
        <taxon>Agaricomycetes</taxon>
        <taxon>Agaricomycetidae</taxon>
        <taxon>Boletales</taxon>
        <taxon>Suillineae</taxon>
        <taxon>Suillaceae</taxon>
        <taxon>Suillus</taxon>
    </lineage>
</organism>
<protein>
    <submittedName>
        <fullName evidence="1">Uncharacterized protein</fullName>
    </submittedName>
</protein>
<evidence type="ECO:0000313" key="2">
    <source>
        <dbReference type="Proteomes" id="UP000807769"/>
    </source>
</evidence>
<sequence length="146" mass="17033">KASKKLVMQMHEDSGSNFLNLAAALKIILGQTVKDADIPQVKHILHEYLIKFIKIHPKDVKLTHHLVTHIFDQLHDYGPVYRFWTFLFERLNKLLKSYSTNNHGTGELEVSFFHTFEKDQELQMMVCIVQIVNESNSRYVSSLVTY</sequence>